<dbReference type="OMA" id="HRAQNTI"/>
<feature type="domain" description="RNase H type-1" evidence="2">
    <location>
        <begin position="613"/>
        <end position="760"/>
    </location>
</feature>
<reference evidence="3 4" key="1">
    <citation type="journal article" date="2015" name="Mol. Plant Microbe Interact.">
        <title>Genome, transcriptome, and functional analyses of Penicillium expansum provide new insights into secondary metabolism and pathogenicity.</title>
        <authorList>
            <person name="Ballester A.R."/>
            <person name="Marcet-Houben M."/>
            <person name="Levin E."/>
            <person name="Sela N."/>
            <person name="Selma-Lazaro C."/>
            <person name="Carmona L."/>
            <person name="Wisniewski M."/>
            <person name="Droby S."/>
            <person name="Gonzalez-Candelas L."/>
            <person name="Gabaldon T."/>
        </authorList>
    </citation>
    <scope>NUCLEOTIDE SEQUENCE [LARGE SCALE GENOMIC DNA]</scope>
    <source>
        <strain evidence="3 4">PHI-1</strain>
    </source>
</reference>
<dbReference type="Pfam" id="PF00078">
    <property type="entry name" value="RVT_1"/>
    <property type="match status" value="1"/>
</dbReference>
<dbReference type="PANTHER" id="PTHR33481">
    <property type="entry name" value="REVERSE TRANSCRIPTASE"/>
    <property type="match status" value="1"/>
</dbReference>
<gene>
    <name evidence="3" type="ORF">PITC_094860</name>
</gene>
<feature type="domain" description="Reverse transcriptase" evidence="1">
    <location>
        <begin position="141"/>
        <end position="397"/>
    </location>
</feature>
<dbReference type="InterPro" id="IPR036397">
    <property type="entry name" value="RNaseH_sf"/>
</dbReference>
<dbReference type="GO" id="GO:0003676">
    <property type="term" value="F:nucleic acid binding"/>
    <property type="evidence" value="ECO:0007669"/>
    <property type="project" value="InterPro"/>
</dbReference>
<dbReference type="InterPro" id="IPR000477">
    <property type="entry name" value="RT_dom"/>
</dbReference>
<evidence type="ECO:0000313" key="3">
    <source>
        <dbReference type="EMBL" id="KGO69287.1"/>
    </source>
</evidence>
<proteinExistence type="predicted"/>
<dbReference type="InterPro" id="IPR002156">
    <property type="entry name" value="RNaseH_domain"/>
</dbReference>
<dbReference type="GO" id="GO:0003964">
    <property type="term" value="F:RNA-directed DNA polymerase activity"/>
    <property type="evidence" value="ECO:0007669"/>
    <property type="project" value="UniProtKB-KW"/>
</dbReference>
<dbReference type="PROSITE" id="PS50879">
    <property type="entry name" value="RNASE_H_1"/>
    <property type="match status" value="1"/>
</dbReference>
<dbReference type="HOGENOM" id="CLU_000680_23_5_1"/>
<dbReference type="GO" id="GO:0004523">
    <property type="term" value="F:RNA-DNA hybrid ribonuclease activity"/>
    <property type="evidence" value="ECO:0007669"/>
    <property type="project" value="InterPro"/>
</dbReference>
<dbReference type="AlphaFoldDB" id="A0A0A2KN74"/>
<evidence type="ECO:0000313" key="4">
    <source>
        <dbReference type="Proteomes" id="UP000030104"/>
    </source>
</evidence>
<protein>
    <submittedName>
        <fullName evidence="3">Reverse transcriptase</fullName>
    </submittedName>
</protein>
<dbReference type="PROSITE" id="PS50878">
    <property type="entry name" value="RT_POL"/>
    <property type="match status" value="1"/>
</dbReference>
<dbReference type="SUPFAM" id="SSF53098">
    <property type="entry name" value="Ribonuclease H-like"/>
    <property type="match status" value="1"/>
</dbReference>
<dbReference type="PhylomeDB" id="A0A0A2KN74"/>
<dbReference type="EMBL" id="JQGA01001155">
    <property type="protein sequence ID" value="KGO69287.1"/>
    <property type="molecule type" value="Genomic_DNA"/>
</dbReference>
<dbReference type="InterPro" id="IPR043502">
    <property type="entry name" value="DNA/RNA_pol_sf"/>
</dbReference>
<dbReference type="Proteomes" id="UP000030104">
    <property type="component" value="Unassembled WGS sequence"/>
</dbReference>
<sequence>MQQKRRAWTRTIEKVKASHWKRFLDEAGEGKLWKAATYMKPRDAWGCIPALQDGTNGFIENVEKAQAFLNTFFPEMDDPQEDLPTQAPLELPWQPITELEIQRSLRVAKCSTAQGEDGLPSLVWKHLWKYLKQFITGIFTASINLGYHPERWRRARIVVLRKPGKPDYSAPGAYRPISLLTTLGKLLEAVMARRLSHLAENHGLIPDTQFGGRPGRTTEQALLILSNAIDRAWNQHKVVTLVAFDLKGAFNGVNKASLDCRLRAGGIPGAARKWISSFMSDRLASIGFDDFRTEVAPLSNAGLAQGSPLSPILFAFFNSDLVDQQVTFHGGASAFIDDYVRWRVGRSAEDNIAKIQSEDIPRIEAWARQTGSLFAAEKTELIHLTRKKSQQLQGHLIMTGKTIKPTTTAKLLGVIFDQETRWKEHVQQAIKRATQVNVALGGLRHLRPEQMRQLYGACVTPVLDYASTVWHDPLGDKTHLRHLRTVQRTALIRILSAFRTVATSTLEVEAYVLPTHLRLRHRAQSTITRLHTLPKDHPIRSTLQRAQKRRNNIGSYSRLPLAQALKTMNLERLQHLEMIDPRQRPPWRTEAFTEIEIEPDREMATQRAEAIQSNSDIVAYSDASGRQGHLGAAAVILNNNLEVSKSLQSQVGPMGRWSVHAAELIGILQAINLINKFAFEHRRSTGEQFRLATILSDSISALQAIQNPGNKSGQQIIHAMLQAATNIKTHGVTIRLQWIPGHCAAPGDDSADRLAKEAAIPGKTHAFCPLLSREKAFVRNNIHAQWEKEWKEAGEGSHLRTIDNELPAKYTRRLYGPLPRNRAYLLSQLRTGHCWLATFAKAFRFQDNDRCGCGGRETLKHVLWDCPDLRELRQELREKVGDAFNNVSSLLGGSQEERRGQIYHASRAKTVDAVLDFAEASQRFRSARHEGSLTLLTAIRPRKALARLQKWMQQTAVAGLGAFGLIGRNRGGIHSVADASNDPTEDELEERNLMGHRGHLYNHAYNHQDCTKYDHPASA</sequence>
<organism evidence="3 4">
    <name type="scientific">Penicillium italicum</name>
    <name type="common">Blue mold</name>
    <dbReference type="NCBI Taxonomy" id="40296"/>
    <lineage>
        <taxon>Eukaryota</taxon>
        <taxon>Fungi</taxon>
        <taxon>Dikarya</taxon>
        <taxon>Ascomycota</taxon>
        <taxon>Pezizomycotina</taxon>
        <taxon>Eurotiomycetes</taxon>
        <taxon>Eurotiomycetidae</taxon>
        <taxon>Eurotiales</taxon>
        <taxon>Aspergillaceae</taxon>
        <taxon>Penicillium</taxon>
    </lineage>
</organism>
<dbReference type="SUPFAM" id="SSF56672">
    <property type="entry name" value="DNA/RNA polymerases"/>
    <property type="match status" value="1"/>
</dbReference>
<dbReference type="Pfam" id="PF00075">
    <property type="entry name" value="RNase_H"/>
    <property type="match status" value="1"/>
</dbReference>
<dbReference type="OrthoDB" id="4368687at2759"/>
<dbReference type="CDD" id="cd09276">
    <property type="entry name" value="Rnase_HI_RT_non_LTR"/>
    <property type="match status" value="1"/>
</dbReference>
<dbReference type="InterPro" id="IPR012337">
    <property type="entry name" value="RNaseH-like_sf"/>
</dbReference>
<evidence type="ECO:0000259" key="2">
    <source>
        <dbReference type="PROSITE" id="PS50879"/>
    </source>
</evidence>
<keyword evidence="3" id="KW-0808">Transferase</keyword>
<dbReference type="Gene3D" id="3.30.420.10">
    <property type="entry name" value="Ribonuclease H-like superfamily/Ribonuclease H"/>
    <property type="match status" value="1"/>
</dbReference>
<keyword evidence="3" id="KW-0548">Nucleotidyltransferase</keyword>
<dbReference type="STRING" id="40296.A0A0A2KN74"/>
<comment type="caution">
    <text evidence="3">The sequence shown here is derived from an EMBL/GenBank/DDBJ whole genome shotgun (WGS) entry which is preliminary data.</text>
</comment>
<keyword evidence="4" id="KW-1185">Reference proteome</keyword>
<accession>A0A0A2KN74</accession>
<evidence type="ECO:0000259" key="1">
    <source>
        <dbReference type="PROSITE" id="PS50878"/>
    </source>
</evidence>
<name>A0A0A2KN74_PENIT</name>
<keyword evidence="3" id="KW-0695">RNA-directed DNA polymerase</keyword>
<dbReference type="PANTHER" id="PTHR33481:SF1">
    <property type="entry name" value="ENDONUCLEASE_EXONUCLEASE_PHOSPHATASE DOMAIN-CONTAINING PROTEIN-RELATED"/>
    <property type="match status" value="1"/>
</dbReference>
<dbReference type="CDD" id="cd01650">
    <property type="entry name" value="RT_nLTR_like"/>
    <property type="match status" value="1"/>
</dbReference>